<dbReference type="AlphaFoldDB" id="A0A1I8BGW8"/>
<feature type="region of interest" description="Disordered" evidence="1">
    <location>
        <begin position="249"/>
        <end position="271"/>
    </location>
</feature>
<evidence type="ECO:0000313" key="4">
    <source>
        <dbReference type="WBParaSite" id="MhA1_Contig2251.frz3.gene6"/>
    </source>
</evidence>
<sequence length="271" mass="30638">MALFLYTYHGLAHLLHVAWPLAYHILMKMKCIELGENRGIIFANHETEGFEYENNWLNILLNRVLFNPPVTGFNGSNIFSVLPVEQEKSTLPLDQYQISPVSATPHAQGGDDEGTDNEGCASCTCFGGSSRRSSRRNRYQGRSKRSIENLLKEIRSRRKRMLNTPEGYTMHSHGKQPMEDEELTVENCGPWFAIIWFGLKVLVFAFAIFLRKLVNPPVTGFNGSNISVLPVEQEKSTLPLDQYQISPVSATPYAQGGDSNNYSRDKSKIEY</sequence>
<evidence type="ECO:0000256" key="1">
    <source>
        <dbReference type="SAM" id="MobiDB-lite"/>
    </source>
</evidence>
<dbReference type="Proteomes" id="UP000095281">
    <property type="component" value="Unplaced"/>
</dbReference>
<dbReference type="WBParaSite" id="MhA1_Contig2251.frz3.gene6">
    <property type="protein sequence ID" value="MhA1_Contig2251.frz3.gene6"/>
    <property type="gene ID" value="MhA1_Contig2251.frz3.gene6"/>
</dbReference>
<evidence type="ECO:0000256" key="2">
    <source>
        <dbReference type="SAM" id="Phobius"/>
    </source>
</evidence>
<reference evidence="4" key="1">
    <citation type="submission" date="2016-11" db="UniProtKB">
        <authorList>
            <consortium name="WormBaseParasite"/>
        </authorList>
    </citation>
    <scope>IDENTIFICATION</scope>
</reference>
<organism evidence="3 4">
    <name type="scientific">Meloidogyne hapla</name>
    <name type="common">Root-knot nematode worm</name>
    <dbReference type="NCBI Taxonomy" id="6305"/>
    <lineage>
        <taxon>Eukaryota</taxon>
        <taxon>Metazoa</taxon>
        <taxon>Ecdysozoa</taxon>
        <taxon>Nematoda</taxon>
        <taxon>Chromadorea</taxon>
        <taxon>Rhabditida</taxon>
        <taxon>Tylenchina</taxon>
        <taxon>Tylenchomorpha</taxon>
        <taxon>Tylenchoidea</taxon>
        <taxon>Meloidogynidae</taxon>
        <taxon>Meloidogyninae</taxon>
        <taxon>Meloidogyne</taxon>
    </lineage>
</organism>
<protein>
    <submittedName>
        <fullName evidence="4">Bestrophin homolog</fullName>
    </submittedName>
</protein>
<keyword evidence="2" id="KW-1133">Transmembrane helix</keyword>
<proteinExistence type="predicted"/>
<evidence type="ECO:0000313" key="3">
    <source>
        <dbReference type="Proteomes" id="UP000095281"/>
    </source>
</evidence>
<name>A0A1I8BGW8_MELHA</name>
<keyword evidence="2" id="KW-0812">Transmembrane</keyword>
<keyword evidence="3" id="KW-1185">Reference proteome</keyword>
<accession>A0A1I8BGW8</accession>
<feature type="transmembrane region" description="Helical" evidence="2">
    <location>
        <begin position="191"/>
        <end position="210"/>
    </location>
</feature>
<keyword evidence="2" id="KW-0472">Membrane</keyword>